<keyword evidence="3" id="KW-1185">Reference proteome</keyword>
<dbReference type="EMBL" id="RAWG01000181">
    <property type="protein sequence ID" value="RKH38873.1"/>
    <property type="molecule type" value="Genomic_DNA"/>
</dbReference>
<dbReference type="Proteomes" id="UP000273405">
    <property type="component" value="Unassembled WGS sequence"/>
</dbReference>
<evidence type="ECO:0000256" key="1">
    <source>
        <dbReference type="SAM" id="SignalP"/>
    </source>
</evidence>
<comment type="caution">
    <text evidence="2">The sequence shown here is derived from an EMBL/GenBank/DDBJ whole genome shotgun (WGS) entry which is preliminary data.</text>
</comment>
<evidence type="ECO:0000313" key="2">
    <source>
        <dbReference type="EMBL" id="RKH38873.1"/>
    </source>
</evidence>
<accession>A0A3A8N4L7</accession>
<dbReference type="InterPro" id="IPR011990">
    <property type="entry name" value="TPR-like_helical_dom_sf"/>
</dbReference>
<evidence type="ECO:0008006" key="4">
    <source>
        <dbReference type="Google" id="ProtNLM"/>
    </source>
</evidence>
<dbReference type="SUPFAM" id="SSF74653">
    <property type="entry name" value="TolA/TonB C-terminal domain"/>
    <property type="match status" value="1"/>
</dbReference>
<feature type="chain" id="PRO_5017394209" description="TonB C-terminal domain-containing protein" evidence="1">
    <location>
        <begin position="21"/>
        <end position="368"/>
    </location>
</feature>
<dbReference type="RefSeq" id="WP_120627809.1">
    <property type="nucleotide sequence ID" value="NZ_RAWG01000181.1"/>
</dbReference>
<organism evidence="2 3">
    <name type="scientific">Corallococcus sicarius</name>
    <dbReference type="NCBI Taxonomy" id="2316726"/>
    <lineage>
        <taxon>Bacteria</taxon>
        <taxon>Pseudomonadati</taxon>
        <taxon>Myxococcota</taxon>
        <taxon>Myxococcia</taxon>
        <taxon>Myxococcales</taxon>
        <taxon>Cystobacterineae</taxon>
        <taxon>Myxococcaceae</taxon>
        <taxon>Corallococcus</taxon>
    </lineage>
</organism>
<proteinExistence type="predicted"/>
<keyword evidence="1" id="KW-0732">Signal</keyword>
<dbReference type="OrthoDB" id="5503401at2"/>
<dbReference type="AlphaFoldDB" id="A0A3A8N4L7"/>
<feature type="signal peptide" evidence="1">
    <location>
        <begin position="1"/>
        <end position="20"/>
    </location>
</feature>
<reference evidence="3" key="1">
    <citation type="submission" date="2018-09" db="EMBL/GenBank/DDBJ databases">
        <authorList>
            <person name="Livingstone P.G."/>
            <person name="Whitworth D.E."/>
        </authorList>
    </citation>
    <scope>NUCLEOTIDE SEQUENCE [LARGE SCALE GENOMIC DNA]</scope>
    <source>
        <strain evidence="3">CA040B</strain>
    </source>
</reference>
<sequence>MRWSWLFLSLLFISTGCRHADIPKLPASHGHLSFAMERLLAKKDTPPGPLWEESLRNEATSLLDTSTLEVEPEQAPAVFAEVVQLLRGTPSEEELTRALSDLRAVCDAGFHEACEFMRKELGNPKKISGGRYHFTKEMIEQQKFAFMVFRCRINTEGWVRDCTIVEGDGMDGAEQNLAVLFRSRFSPATLAGHPMSIPYTFSVRFRPAPAWDGLSRAEVLAWARLRVSQYPQSTLAWGNLALELADQAPEDPLYPQAVARAHALAPKAWWPATELAWQRVQAGQYAAAMMVVRTPMRRERENPYVLETGAAAHFGLGQCAEALKLQERAVGLLPEEWPAPERERFQRKLKDYQAACAAPAVSAAPDPR</sequence>
<gene>
    <name evidence="2" type="ORF">D7X12_25090</name>
</gene>
<protein>
    <recommendedName>
        <fullName evidence="4">TonB C-terminal domain-containing protein</fullName>
    </recommendedName>
</protein>
<dbReference type="PROSITE" id="PS51257">
    <property type="entry name" value="PROKAR_LIPOPROTEIN"/>
    <property type="match status" value="1"/>
</dbReference>
<evidence type="ECO:0000313" key="3">
    <source>
        <dbReference type="Proteomes" id="UP000273405"/>
    </source>
</evidence>
<dbReference type="SUPFAM" id="SSF48452">
    <property type="entry name" value="TPR-like"/>
    <property type="match status" value="1"/>
</dbReference>
<name>A0A3A8N4L7_9BACT</name>